<sequence>MAAYVWRCKFERFPFRSLRECLDEDSGSCTCCFRRWSSSAEYSSGRESFSEDWKDRTRDASELTGKRKYPREAQPVRIWTNPREYAFSESWLSSDSAFDLIAMDAQGRLSTYHWHRRRLLHELSTNSSSTRRASFTEADSRSSPVPHSQSDWESRAAILQSRDLRLLNPIYRDQPVFLMRSDLILAALDRHVLAIMQPGRLFLQQLACPESKSLNDRLIQWIRVRLSEHGNAFEVVALEALLVLAHETLARRANVVKLALEERLAPFASHPNKRLLEEIRVLKRELASVATEAQNYSAALERVLGDDLPWHIAEMTLVVASSGDMLTTSSDLESLLESSMQKFRGWSRLANELCHRVGNAEQIIELSLAVTQMRLWSFDALLHLVTVSAFLIMIPPDYFGMSIWIPVYDRVDIYWPWLLTTFLLMLLSFGFLGTGIWILRRKKLLFPLFKSRVDH</sequence>
<gene>
    <name evidence="10" type="ORF">CYME_CMO315C</name>
</gene>
<keyword evidence="4" id="KW-0460">Magnesium</keyword>
<dbReference type="InterPro" id="IPR039204">
    <property type="entry name" value="MRS2-like"/>
</dbReference>
<accession>M1V9N4</accession>
<dbReference type="Proteomes" id="UP000007014">
    <property type="component" value="Chromosome 15"/>
</dbReference>
<dbReference type="GO" id="GO:0015095">
    <property type="term" value="F:magnesium ion transmembrane transporter activity"/>
    <property type="evidence" value="ECO:0007669"/>
    <property type="project" value="TreeGrafter"/>
</dbReference>
<dbReference type="PANTHER" id="PTHR13890:SF0">
    <property type="entry name" value="MAGNESIUM TRANSPORTER MRS2 HOMOLOG, MITOCHONDRIAL"/>
    <property type="match status" value="1"/>
</dbReference>
<dbReference type="RefSeq" id="XP_005537680.1">
    <property type="nucleotide sequence ID" value="XM_005537623.1"/>
</dbReference>
<proteinExistence type="predicted"/>
<keyword evidence="5" id="KW-0809">Transit peptide</keyword>
<keyword evidence="6 9" id="KW-1133">Transmembrane helix</keyword>
<dbReference type="Pfam" id="PF22099">
    <property type="entry name" value="MRS2-like"/>
    <property type="match status" value="1"/>
</dbReference>
<dbReference type="AlphaFoldDB" id="M1V9N4"/>
<keyword evidence="2" id="KW-0813">Transport</keyword>
<dbReference type="PANTHER" id="PTHR13890">
    <property type="entry name" value="RNA SPLICING PROTEIN MRS2, MITOCHONDRIAL"/>
    <property type="match status" value="1"/>
</dbReference>
<dbReference type="EMBL" id="AP006497">
    <property type="protein sequence ID" value="BAM81644.1"/>
    <property type="molecule type" value="Genomic_DNA"/>
</dbReference>
<evidence type="ECO:0000256" key="7">
    <source>
        <dbReference type="ARBA" id="ARBA00023065"/>
    </source>
</evidence>
<evidence type="ECO:0000256" key="3">
    <source>
        <dbReference type="ARBA" id="ARBA00022692"/>
    </source>
</evidence>
<evidence type="ECO:0000313" key="10">
    <source>
        <dbReference type="EMBL" id="BAM81644.1"/>
    </source>
</evidence>
<evidence type="ECO:0000256" key="8">
    <source>
        <dbReference type="ARBA" id="ARBA00023136"/>
    </source>
</evidence>
<protein>
    <submittedName>
        <fullName evidence="10">Similar to mitochondrial magnesium transporter Mrs2p</fullName>
    </submittedName>
</protein>
<dbReference type="HOGENOM" id="CLU_601833_0_0_1"/>
<keyword evidence="8 9" id="KW-0472">Membrane</keyword>
<evidence type="ECO:0000256" key="6">
    <source>
        <dbReference type="ARBA" id="ARBA00022989"/>
    </source>
</evidence>
<feature type="transmembrane region" description="Helical" evidence="9">
    <location>
        <begin position="414"/>
        <end position="439"/>
    </location>
</feature>
<evidence type="ECO:0000256" key="2">
    <source>
        <dbReference type="ARBA" id="ARBA00022448"/>
    </source>
</evidence>
<dbReference type="Gene3D" id="1.20.58.340">
    <property type="entry name" value="Magnesium transport protein CorA, transmembrane region"/>
    <property type="match status" value="1"/>
</dbReference>
<keyword evidence="3 9" id="KW-0812">Transmembrane</keyword>
<evidence type="ECO:0000256" key="1">
    <source>
        <dbReference type="ARBA" id="ARBA00004141"/>
    </source>
</evidence>
<evidence type="ECO:0000313" key="11">
    <source>
        <dbReference type="Proteomes" id="UP000007014"/>
    </source>
</evidence>
<reference evidence="10 11" key="2">
    <citation type="journal article" date="2007" name="BMC Biol.">
        <title>A 100%-complete sequence reveals unusually simple genomic features in the hot-spring red alga Cyanidioschyzon merolae.</title>
        <authorList>
            <person name="Nozaki H."/>
            <person name="Takano H."/>
            <person name="Misumi O."/>
            <person name="Terasawa K."/>
            <person name="Matsuzaki M."/>
            <person name="Maruyama S."/>
            <person name="Nishida K."/>
            <person name="Yagisawa F."/>
            <person name="Yoshida Y."/>
            <person name="Fujiwara T."/>
            <person name="Takio S."/>
            <person name="Tamura K."/>
            <person name="Chung S.J."/>
            <person name="Nakamura S."/>
            <person name="Kuroiwa H."/>
            <person name="Tanaka K."/>
            <person name="Sato N."/>
            <person name="Kuroiwa T."/>
        </authorList>
    </citation>
    <scope>NUCLEOTIDE SEQUENCE [LARGE SCALE GENOMIC DNA]</scope>
    <source>
        <strain evidence="10 11">10D</strain>
    </source>
</reference>
<keyword evidence="7" id="KW-0406">Ion transport</keyword>
<name>M1V9N4_CYAM1</name>
<evidence type="ECO:0000256" key="5">
    <source>
        <dbReference type="ARBA" id="ARBA00022946"/>
    </source>
</evidence>
<dbReference type="OrthoDB" id="10543833at2759"/>
<feature type="transmembrane region" description="Helical" evidence="9">
    <location>
        <begin position="375"/>
        <end position="394"/>
    </location>
</feature>
<keyword evidence="11" id="KW-1185">Reference proteome</keyword>
<dbReference type="KEGG" id="cme:CYME_CMO315C"/>
<comment type="subcellular location">
    <subcellularLocation>
        <location evidence="1">Membrane</location>
        <topology evidence="1">Multi-pass membrane protein</topology>
    </subcellularLocation>
</comment>
<organism evidence="10 11">
    <name type="scientific">Cyanidioschyzon merolae (strain NIES-3377 / 10D)</name>
    <name type="common">Unicellular red alga</name>
    <dbReference type="NCBI Taxonomy" id="280699"/>
    <lineage>
        <taxon>Eukaryota</taxon>
        <taxon>Rhodophyta</taxon>
        <taxon>Bangiophyceae</taxon>
        <taxon>Cyanidiales</taxon>
        <taxon>Cyanidiaceae</taxon>
        <taxon>Cyanidioschyzon</taxon>
    </lineage>
</organism>
<reference evidence="10 11" key="1">
    <citation type="journal article" date="2004" name="Nature">
        <title>Genome sequence of the ultrasmall unicellular red alga Cyanidioschyzon merolae 10D.</title>
        <authorList>
            <person name="Matsuzaki M."/>
            <person name="Misumi O."/>
            <person name="Shin-i T."/>
            <person name="Maruyama S."/>
            <person name="Takahara M."/>
            <person name="Miyagishima S."/>
            <person name="Mori T."/>
            <person name="Nishida K."/>
            <person name="Yagisawa F."/>
            <person name="Nishida K."/>
            <person name="Yoshida Y."/>
            <person name="Nishimura Y."/>
            <person name="Nakao S."/>
            <person name="Kobayashi T."/>
            <person name="Momoyama Y."/>
            <person name="Higashiyama T."/>
            <person name="Minoda A."/>
            <person name="Sano M."/>
            <person name="Nomoto H."/>
            <person name="Oishi K."/>
            <person name="Hayashi H."/>
            <person name="Ohta F."/>
            <person name="Nishizaka S."/>
            <person name="Haga S."/>
            <person name="Miura S."/>
            <person name="Morishita T."/>
            <person name="Kabeya Y."/>
            <person name="Terasawa K."/>
            <person name="Suzuki Y."/>
            <person name="Ishii Y."/>
            <person name="Asakawa S."/>
            <person name="Takano H."/>
            <person name="Ohta N."/>
            <person name="Kuroiwa H."/>
            <person name="Tanaka K."/>
            <person name="Shimizu N."/>
            <person name="Sugano S."/>
            <person name="Sato N."/>
            <person name="Nozaki H."/>
            <person name="Ogasawara N."/>
            <person name="Kohara Y."/>
            <person name="Kuroiwa T."/>
        </authorList>
    </citation>
    <scope>NUCLEOTIDE SEQUENCE [LARGE SCALE GENOMIC DNA]</scope>
    <source>
        <strain evidence="10 11">10D</strain>
    </source>
</reference>
<evidence type="ECO:0000256" key="9">
    <source>
        <dbReference type="SAM" id="Phobius"/>
    </source>
</evidence>
<evidence type="ECO:0000256" key="4">
    <source>
        <dbReference type="ARBA" id="ARBA00022842"/>
    </source>
</evidence>
<dbReference type="GO" id="GO:0016020">
    <property type="term" value="C:membrane"/>
    <property type="evidence" value="ECO:0007669"/>
    <property type="project" value="UniProtKB-SubCell"/>
</dbReference>
<dbReference type="Gramene" id="CMO315CT">
    <property type="protein sequence ID" value="CMO315CT"/>
    <property type="gene ID" value="CMO315C"/>
</dbReference>
<dbReference type="GeneID" id="16995795"/>